<dbReference type="AlphaFoldDB" id="A0A159ZU08"/>
<evidence type="ECO:0008006" key="4">
    <source>
        <dbReference type="Google" id="ProtNLM"/>
    </source>
</evidence>
<dbReference type="Pfam" id="PF10976">
    <property type="entry name" value="DUF2790"/>
    <property type="match status" value="1"/>
</dbReference>
<evidence type="ECO:0000313" key="3">
    <source>
        <dbReference type="Proteomes" id="UP000076083"/>
    </source>
</evidence>
<sequence length="84" mass="9287">MKLLLVLFLGCLGSVAMAGEQDTQAAQVRVEPYRYSQNLDIAHIVAMTPIPNICDVVPVRMTYDDSKGDRHIMEYQVIGTGCTN</sequence>
<proteinExistence type="predicted"/>
<protein>
    <recommendedName>
        <fullName evidence="4">DUF2790 domain-containing protein</fullName>
    </recommendedName>
</protein>
<gene>
    <name evidence="2" type="ORF">TK06_02030</name>
</gene>
<name>A0A159ZU08_PSEFL</name>
<accession>A0A159ZU08</accession>
<dbReference type="InterPro" id="IPR021245">
    <property type="entry name" value="DUF2790"/>
</dbReference>
<feature type="chain" id="PRO_5007812341" description="DUF2790 domain-containing protein" evidence="1">
    <location>
        <begin position="19"/>
        <end position="84"/>
    </location>
</feature>
<reference evidence="2 3" key="2">
    <citation type="journal article" date="2018" name="Nature">
        <title>Mutant phenotypes for thousands of bacterial genes of unknown function.</title>
        <authorList>
            <person name="Price M.N."/>
            <person name="Wetmore K.M."/>
            <person name="Waters R.J."/>
            <person name="Callaghan M."/>
            <person name="Ray J."/>
            <person name="Liu H."/>
            <person name="Kuehl J.V."/>
            <person name="Melnyk R.A."/>
            <person name="Lamson J.S."/>
            <person name="Suh Y."/>
            <person name="Carlson H.K."/>
            <person name="Esquivel Z."/>
            <person name="Sadeeshkumar H."/>
            <person name="Chakraborty R."/>
            <person name="Zane G.M."/>
            <person name="Rubin B.E."/>
            <person name="Wall J.D."/>
            <person name="Visel A."/>
            <person name="Bristow J."/>
            <person name="Blow M.J."/>
            <person name="Arkin A.P."/>
            <person name="Deutschbauer A.M."/>
        </authorList>
    </citation>
    <scope>NUCLEOTIDE SEQUENCE [LARGE SCALE GENOMIC DNA]</scope>
    <source>
        <strain evidence="2 3">FW300-N2E2</strain>
    </source>
</reference>
<evidence type="ECO:0000256" key="1">
    <source>
        <dbReference type="SAM" id="SignalP"/>
    </source>
</evidence>
<organism evidence="2 3">
    <name type="scientific">Pseudomonas fluorescens</name>
    <dbReference type="NCBI Taxonomy" id="294"/>
    <lineage>
        <taxon>Bacteria</taxon>
        <taxon>Pseudomonadati</taxon>
        <taxon>Pseudomonadota</taxon>
        <taxon>Gammaproteobacteria</taxon>
        <taxon>Pseudomonadales</taxon>
        <taxon>Pseudomonadaceae</taxon>
        <taxon>Pseudomonas</taxon>
    </lineage>
</organism>
<dbReference type="EMBL" id="CP015225">
    <property type="protein sequence ID" value="AMZ69931.1"/>
    <property type="molecule type" value="Genomic_DNA"/>
</dbReference>
<reference evidence="3" key="1">
    <citation type="submission" date="2016-04" db="EMBL/GenBank/DDBJ databases">
        <authorList>
            <person name="Ray J."/>
            <person name="Price M."/>
            <person name="Deutschbauer A."/>
        </authorList>
    </citation>
    <scope>NUCLEOTIDE SEQUENCE [LARGE SCALE GENOMIC DNA]</scope>
    <source>
        <strain evidence="3">FW300-N2E2</strain>
    </source>
</reference>
<dbReference type="Gene3D" id="2.30.140.50">
    <property type="entry name" value="Protein of unknown function DUF2790"/>
    <property type="match status" value="1"/>
</dbReference>
<feature type="signal peptide" evidence="1">
    <location>
        <begin position="1"/>
        <end position="18"/>
    </location>
</feature>
<dbReference type="Proteomes" id="UP000076083">
    <property type="component" value="Chromosome"/>
</dbReference>
<dbReference type="RefSeq" id="WP_063320590.1">
    <property type="nucleotide sequence ID" value="NZ_CP015225.1"/>
</dbReference>
<keyword evidence="1" id="KW-0732">Signal</keyword>
<evidence type="ECO:0000313" key="2">
    <source>
        <dbReference type="EMBL" id="AMZ69931.1"/>
    </source>
</evidence>